<gene>
    <name evidence="2" type="ORF">BZM27_46595</name>
</gene>
<dbReference type="AlphaFoldDB" id="A0A4R0XCL3"/>
<dbReference type="EMBL" id="MWML01000357">
    <property type="protein sequence ID" value="TCG03681.1"/>
    <property type="molecule type" value="Genomic_DNA"/>
</dbReference>
<evidence type="ECO:0000313" key="3">
    <source>
        <dbReference type="Proteomes" id="UP000294200"/>
    </source>
</evidence>
<proteinExistence type="predicted"/>
<organism evidence="2 3">
    <name type="scientific">Paraburkholderia steynii</name>
    <dbReference type="NCBI Taxonomy" id="1245441"/>
    <lineage>
        <taxon>Bacteria</taxon>
        <taxon>Pseudomonadati</taxon>
        <taxon>Pseudomonadota</taxon>
        <taxon>Betaproteobacteria</taxon>
        <taxon>Burkholderiales</taxon>
        <taxon>Burkholderiaceae</taxon>
        <taxon>Paraburkholderia</taxon>
    </lineage>
</organism>
<dbReference type="Proteomes" id="UP000294200">
    <property type="component" value="Unassembled WGS sequence"/>
</dbReference>
<evidence type="ECO:0000256" key="1">
    <source>
        <dbReference type="SAM" id="MobiDB-lite"/>
    </source>
</evidence>
<accession>A0A4R0XCL3</accession>
<feature type="region of interest" description="Disordered" evidence="1">
    <location>
        <begin position="53"/>
        <end position="82"/>
    </location>
</feature>
<comment type="caution">
    <text evidence="2">The sequence shown here is derived from an EMBL/GenBank/DDBJ whole genome shotgun (WGS) entry which is preliminary data.</text>
</comment>
<name>A0A4R0XCL3_9BURK</name>
<protein>
    <submittedName>
        <fullName evidence="2">CopG family transcriptional regulator</fullName>
    </submittedName>
</protein>
<keyword evidence="3" id="KW-1185">Reference proteome</keyword>
<reference evidence="2 3" key="1">
    <citation type="submission" date="2017-02" db="EMBL/GenBank/DDBJ databases">
        <title>Paraburkholderia sophoroidis sp. nov. and Paraburkholderia steynii sp. nov. rhizobial symbionts of the fynbos legume Hypocalyptus sophoroides.</title>
        <authorList>
            <person name="Steenkamp E.T."/>
            <person name="Beukes C.W."/>
            <person name="Van Zyl E."/>
            <person name="Avontuur J."/>
            <person name="Chan W.Y."/>
            <person name="Hassen A."/>
            <person name="Palmer M."/>
            <person name="Mthombeni L."/>
            <person name="Phalane F."/>
            <person name="Sereme K."/>
            <person name="Venter S.N."/>
        </authorList>
    </citation>
    <scope>NUCLEOTIDE SEQUENCE [LARGE SCALE GENOMIC DNA]</scope>
    <source>
        <strain evidence="2 3">HC1.1ba</strain>
    </source>
</reference>
<sequence>MPMEAPMRTTLDIDDDVLALARARADREHVSIGRIISQLARTALQRPAVAPATRNGLPVLPNARTARTVTPEVVNQLRDEAP</sequence>
<evidence type="ECO:0000313" key="2">
    <source>
        <dbReference type="EMBL" id="TCG03681.1"/>
    </source>
</evidence>